<dbReference type="NCBIfam" id="TIGR01230">
    <property type="entry name" value="agmatinase"/>
    <property type="match status" value="1"/>
</dbReference>
<keyword evidence="7" id="KW-1185">Reference proteome</keyword>
<evidence type="ECO:0000256" key="5">
    <source>
        <dbReference type="RuleBase" id="RU003684"/>
    </source>
</evidence>
<dbReference type="PIRSF" id="PIRSF036979">
    <property type="entry name" value="Arginase"/>
    <property type="match status" value="1"/>
</dbReference>
<organism evidence="6 7">
    <name type="scientific">Conexivisphaera calida</name>
    <dbReference type="NCBI Taxonomy" id="1874277"/>
    <lineage>
        <taxon>Archaea</taxon>
        <taxon>Nitrososphaerota</taxon>
        <taxon>Conexivisphaeria</taxon>
        <taxon>Conexivisphaerales</taxon>
        <taxon>Conexivisphaeraceae</taxon>
        <taxon>Conexivisphaera</taxon>
    </lineage>
</organism>
<feature type="binding site" evidence="4">
    <location>
        <position position="190"/>
    </location>
    <ligand>
        <name>Mn(2+)</name>
        <dbReference type="ChEBI" id="CHEBI:29035"/>
        <label>1</label>
    </ligand>
</feature>
<dbReference type="Proteomes" id="UP000509448">
    <property type="component" value="Chromosome"/>
</dbReference>
<evidence type="ECO:0000313" key="6">
    <source>
        <dbReference type="EMBL" id="BBE41808.1"/>
    </source>
</evidence>
<dbReference type="PANTHER" id="PTHR11358:SF26">
    <property type="entry name" value="GUANIDINO ACID HYDROLASE, MITOCHONDRIAL"/>
    <property type="match status" value="1"/>
</dbReference>
<protein>
    <submittedName>
        <fullName evidence="6">Agmatinase</fullName>
        <ecNumber evidence="6">3.5.3.11</ecNumber>
    </submittedName>
</protein>
<dbReference type="KEGG" id="ccai:NAS2_0418"/>
<dbReference type="GO" id="GO:0033389">
    <property type="term" value="P:putrescine biosynthetic process from arginine, via agmatine"/>
    <property type="evidence" value="ECO:0007669"/>
    <property type="project" value="TreeGrafter"/>
</dbReference>
<dbReference type="PANTHER" id="PTHR11358">
    <property type="entry name" value="ARGINASE/AGMATINASE"/>
    <property type="match status" value="1"/>
</dbReference>
<gene>
    <name evidence="6" type="ORF">NAS2_0418</name>
</gene>
<evidence type="ECO:0000256" key="3">
    <source>
        <dbReference type="ARBA" id="ARBA00022801"/>
    </source>
</evidence>
<evidence type="ECO:0000256" key="4">
    <source>
        <dbReference type="PIRSR" id="PIRSR036979-1"/>
    </source>
</evidence>
<feature type="binding site" evidence="4">
    <location>
        <position position="88"/>
    </location>
    <ligand>
        <name>Mn(2+)</name>
        <dbReference type="ChEBI" id="CHEBI:29035"/>
        <label>1</label>
    </ligand>
</feature>
<feature type="binding site" evidence="4">
    <location>
        <position position="107"/>
    </location>
    <ligand>
        <name>Mn(2+)</name>
        <dbReference type="ChEBI" id="CHEBI:29035"/>
        <label>1</label>
    </ligand>
</feature>
<feature type="binding site" evidence="4">
    <location>
        <position position="111"/>
    </location>
    <ligand>
        <name>Mn(2+)</name>
        <dbReference type="ChEBI" id="CHEBI:29035"/>
        <label>1</label>
    </ligand>
</feature>
<dbReference type="PROSITE" id="PS51409">
    <property type="entry name" value="ARGINASE_2"/>
    <property type="match status" value="1"/>
</dbReference>
<dbReference type="Pfam" id="PF00491">
    <property type="entry name" value="Arginase"/>
    <property type="match status" value="1"/>
</dbReference>
<evidence type="ECO:0000313" key="7">
    <source>
        <dbReference type="Proteomes" id="UP000509448"/>
    </source>
</evidence>
<dbReference type="CDD" id="cd11593">
    <property type="entry name" value="Agmatinase-like_2"/>
    <property type="match status" value="1"/>
</dbReference>
<feature type="binding site" evidence="4">
    <location>
        <position position="109"/>
    </location>
    <ligand>
        <name>Mn(2+)</name>
        <dbReference type="ChEBI" id="CHEBI:29035"/>
        <label>1</label>
    </ligand>
</feature>
<keyword evidence="2 4" id="KW-0479">Metal-binding</keyword>
<sequence length="267" mass="28557">MVMVGVPFDATQSYRPGARQGPSAVRYALPNMEFYSIELGRSLEDLSIGDAGDLEYTSDVVHMLRFVEEAVAELRDSGKSPAVVGGEHTITLASYRPFCGATLVVFDAHLDMRDEIYGLKTSHATFLRRLLESCSVELLHIGGRAFSDEELEFARSRGLKIYTSQDLDGAREALSGLSRSDSVYVSLDLDVLDPAFAPGVGNPEPGGLSSSELLQLIASLDGVSLVGFDVVELSPPYDPSGVTSAIAAKALLMLASIADRSRGPRGP</sequence>
<dbReference type="Gene3D" id="3.40.800.10">
    <property type="entry name" value="Ureohydrolase domain"/>
    <property type="match status" value="1"/>
</dbReference>
<feature type="binding site" evidence="4">
    <location>
        <position position="188"/>
    </location>
    <ligand>
        <name>Mn(2+)</name>
        <dbReference type="ChEBI" id="CHEBI:29035"/>
        <label>1</label>
    </ligand>
</feature>
<dbReference type="InterPro" id="IPR005925">
    <property type="entry name" value="Agmatinase-rel"/>
</dbReference>
<dbReference type="InterPro" id="IPR023696">
    <property type="entry name" value="Ureohydrolase_dom_sf"/>
</dbReference>
<evidence type="ECO:0000256" key="2">
    <source>
        <dbReference type="ARBA" id="ARBA00022723"/>
    </source>
</evidence>
<comment type="cofactor">
    <cofactor evidence="4">
        <name>Mn(2+)</name>
        <dbReference type="ChEBI" id="CHEBI:29035"/>
    </cofactor>
    <text evidence="4">Binds 2 manganese ions per subunit.</text>
</comment>
<keyword evidence="3 5" id="KW-0378">Hydrolase</keyword>
<dbReference type="GO" id="GO:0046872">
    <property type="term" value="F:metal ion binding"/>
    <property type="evidence" value="ECO:0007669"/>
    <property type="project" value="UniProtKB-KW"/>
</dbReference>
<proteinExistence type="inferred from homology"/>
<dbReference type="EC" id="3.5.3.11" evidence="6"/>
<name>A0A4P2VKS6_9ARCH</name>
<evidence type="ECO:0000256" key="1">
    <source>
        <dbReference type="ARBA" id="ARBA00009227"/>
    </source>
</evidence>
<comment type="similarity">
    <text evidence="1">Belongs to the arginase family. Agmatinase subfamily.</text>
</comment>
<dbReference type="GO" id="GO:0008783">
    <property type="term" value="F:agmatinase activity"/>
    <property type="evidence" value="ECO:0007669"/>
    <property type="project" value="UniProtKB-EC"/>
</dbReference>
<reference evidence="6 7" key="1">
    <citation type="journal article" date="2019" name="ISME J.">
        <title>Isolation and characterization of a thermophilic sulfur- and iron-reducing thaumarchaeote from a terrestrial acidic hot spring.</title>
        <authorList>
            <person name="Kato S."/>
            <person name="Itoh T."/>
            <person name="Yuki M."/>
            <person name="Nagamori M."/>
            <person name="Ohnishi M."/>
            <person name="Uematsu K."/>
            <person name="Suzuki K."/>
            <person name="Takashina T."/>
            <person name="Ohkuma M."/>
        </authorList>
    </citation>
    <scope>NUCLEOTIDE SEQUENCE [LARGE SCALE GENOMIC DNA]</scope>
    <source>
        <strain evidence="6 7">NAS-02</strain>
    </source>
</reference>
<dbReference type="InterPro" id="IPR006035">
    <property type="entry name" value="Ureohydrolase"/>
</dbReference>
<dbReference type="PROSITE" id="PS01053">
    <property type="entry name" value="ARGINASE_1"/>
    <property type="match status" value="1"/>
</dbReference>
<dbReference type="AlphaFoldDB" id="A0A4P2VKS6"/>
<keyword evidence="4" id="KW-0464">Manganese</keyword>
<dbReference type="InterPro" id="IPR020855">
    <property type="entry name" value="Ureohydrolase_Mn_BS"/>
</dbReference>
<dbReference type="SUPFAM" id="SSF52768">
    <property type="entry name" value="Arginase/deacetylase"/>
    <property type="match status" value="1"/>
</dbReference>
<accession>A0A4P2VKS6</accession>
<dbReference type="EMBL" id="AP018732">
    <property type="protein sequence ID" value="BBE41808.1"/>
    <property type="molecule type" value="Genomic_DNA"/>
</dbReference>